<evidence type="ECO:0000313" key="2">
    <source>
        <dbReference type="EMBL" id="VGO22833.1"/>
    </source>
</evidence>
<evidence type="ECO:0000313" key="3">
    <source>
        <dbReference type="Proteomes" id="UP000346198"/>
    </source>
</evidence>
<dbReference type="GO" id="GO:0006355">
    <property type="term" value="P:regulation of DNA-templated transcription"/>
    <property type="evidence" value="ECO:0007669"/>
    <property type="project" value="InterPro"/>
</dbReference>
<keyword evidence="3" id="KW-1185">Reference proteome</keyword>
<feature type="domain" description="Antitoxin FitA-like ribbon-helix-helix" evidence="1">
    <location>
        <begin position="2"/>
        <end position="39"/>
    </location>
</feature>
<organism evidence="2 3">
    <name type="scientific">Pontiella sulfatireligans</name>
    <dbReference type="NCBI Taxonomy" id="2750658"/>
    <lineage>
        <taxon>Bacteria</taxon>
        <taxon>Pseudomonadati</taxon>
        <taxon>Kiritimatiellota</taxon>
        <taxon>Kiritimatiellia</taxon>
        <taxon>Kiritimatiellales</taxon>
        <taxon>Pontiellaceae</taxon>
        <taxon>Pontiella</taxon>
    </lineage>
</organism>
<protein>
    <recommendedName>
        <fullName evidence="1">Antitoxin FitA-like ribbon-helix-helix domain-containing protein</fullName>
    </recommendedName>
</protein>
<name>A0A6C2USA4_9BACT</name>
<gene>
    <name evidence="2" type="ORF">SCARR_04930</name>
</gene>
<dbReference type="AlphaFoldDB" id="A0A6C2USA4"/>
<reference evidence="2 3" key="1">
    <citation type="submission" date="2019-04" db="EMBL/GenBank/DDBJ databases">
        <authorList>
            <person name="Van Vliet M D."/>
        </authorList>
    </citation>
    <scope>NUCLEOTIDE SEQUENCE [LARGE SCALE GENOMIC DNA]</scope>
    <source>
        <strain evidence="2 3">F21</strain>
    </source>
</reference>
<accession>A0A6C2USA4</accession>
<dbReference type="InterPro" id="IPR013321">
    <property type="entry name" value="Arc_rbn_hlx_hlx"/>
</dbReference>
<evidence type="ECO:0000259" key="1">
    <source>
        <dbReference type="Pfam" id="PF22513"/>
    </source>
</evidence>
<dbReference type="Proteomes" id="UP000346198">
    <property type="component" value="Unassembled WGS sequence"/>
</dbReference>
<dbReference type="InterPro" id="IPR010985">
    <property type="entry name" value="Ribbon_hlx_hlx"/>
</dbReference>
<dbReference type="SUPFAM" id="SSF47598">
    <property type="entry name" value="Ribbon-helix-helix"/>
    <property type="match status" value="1"/>
</dbReference>
<dbReference type="RefSeq" id="WP_136064503.1">
    <property type="nucleotide sequence ID" value="NZ_CAAHFH010000002.1"/>
</dbReference>
<proteinExistence type="predicted"/>
<dbReference type="EMBL" id="CAAHFH010000002">
    <property type="protein sequence ID" value="VGO22833.1"/>
    <property type="molecule type" value="Genomic_DNA"/>
</dbReference>
<dbReference type="InterPro" id="IPR053853">
    <property type="entry name" value="FitA-like_RHH"/>
</dbReference>
<sequence>MASITIKNIDPELYERLKKQAAEHRRSINNEAIVCIERSLLQYPLPSAEDWIREAREIRESVTQYVVSDEEFDRMKREGRP</sequence>
<dbReference type="Pfam" id="PF22513">
    <property type="entry name" value="FitA-like_RHH"/>
    <property type="match status" value="1"/>
</dbReference>
<dbReference type="Gene3D" id="1.10.1220.10">
    <property type="entry name" value="Met repressor-like"/>
    <property type="match status" value="1"/>
</dbReference>